<comment type="caution">
    <text evidence="8">The sequence shown here is derived from an EMBL/GenBank/DDBJ whole genome shotgun (WGS) entry which is preliminary data.</text>
</comment>
<dbReference type="SUPFAM" id="SSF51351">
    <property type="entry name" value="Triosephosphate isomerase (TIM)"/>
    <property type="match status" value="1"/>
</dbReference>
<dbReference type="CDD" id="cd00311">
    <property type="entry name" value="TIM"/>
    <property type="match status" value="1"/>
</dbReference>
<evidence type="ECO:0000256" key="4">
    <source>
        <dbReference type="ARBA" id="ARBA00023152"/>
    </source>
</evidence>
<dbReference type="EC" id="5.3.1.1" evidence="6 7"/>
<dbReference type="InterPro" id="IPR013785">
    <property type="entry name" value="Aldolase_TIM"/>
</dbReference>
<dbReference type="GO" id="GO:0005829">
    <property type="term" value="C:cytosol"/>
    <property type="evidence" value="ECO:0007669"/>
    <property type="project" value="TreeGrafter"/>
</dbReference>
<dbReference type="Gene3D" id="3.20.20.70">
    <property type="entry name" value="Aldolase class I"/>
    <property type="match status" value="1"/>
</dbReference>
<dbReference type="GO" id="GO:0004807">
    <property type="term" value="F:triose-phosphate isomerase activity"/>
    <property type="evidence" value="ECO:0007669"/>
    <property type="project" value="UniProtKB-UniRule"/>
</dbReference>
<protein>
    <recommendedName>
        <fullName evidence="6 7">Triosephosphate isomerase</fullName>
        <shortName evidence="6">TIM</shortName>
        <shortName evidence="6">TPI</shortName>
        <ecNumber evidence="6 7">5.3.1.1</ecNumber>
    </recommendedName>
    <alternativeName>
        <fullName evidence="6">Triose-phosphate isomerase</fullName>
    </alternativeName>
</protein>
<dbReference type="EMBL" id="MHKO01000006">
    <property type="protein sequence ID" value="OGY93055.1"/>
    <property type="molecule type" value="Genomic_DNA"/>
</dbReference>
<evidence type="ECO:0000256" key="3">
    <source>
        <dbReference type="ARBA" id="ARBA00022490"/>
    </source>
</evidence>
<dbReference type="GO" id="GO:0046166">
    <property type="term" value="P:glyceraldehyde-3-phosphate biosynthetic process"/>
    <property type="evidence" value="ECO:0007669"/>
    <property type="project" value="TreeGrafter"/>
</dbReference>
<dbReference type="InterPro" id="IPR000652">
    <property type="entry name" value="Triosephosphate_isomerase"/>
</dbReference>
<dbReference type="InterPro" id="IPR022896">
    <property type="entry name" value="TrioseP_Isoase_bac/euk"/>
</dbReference>
<proteinExistence type="inferred from homology"/>
<organism evidence="8 9">
    <name type="scientific">Candidatus Komeilibacteria bacterium RIFCSPLOWO2_02_FULL_48_11</name>
    <dbReference type="NCBI Taxonomy" id="1798553"/>
    <lineage>
        <taxon>Bacteria</taxon>
        <taxon>Candidatus Komeiliibacteriota</taxon>
    </lineage>
</organism>
<dbReference type="Pfam" id="PF00121">
    <property type="entry name" value="TIM"/>
    <property type="match status" value="1"/>
</dbReference>
<sequence length="256" mass="27410">MKSPLIIANWKMKVSGDEALTLARQAVKATAKYKSAEIVLCPGFTELAGVASAIKGSSLKLGAQDCFWEESGAFTGEISPQALFSYGASYVIIGHSERREHLAETGAMIRKKIFTAFRVGLVPVLCIGESFSQRQEGQKEVALIQELHQALDGLWLTEAQRLVVAYEPVWVIGSGQAVSGDEAEHTHQVIKQTLYDLFPASVVQEQLRIIYGGSVDPENVAQFTIQPTVDGVLVGGASLDATVFTALVAAAVKAGC</sequence>
<name>A0A1G2BV73_9BACT</name>
<evidence type="ECO:0000313" key="8">
    <source>
        <dbReference type="EMBL" id="OGY93055.1"/>
    </source>
</evidence>
<dbReference type="PANTHER" id="PTHR21139">
    <property type="entry name" value="TRIOSEPHOSPHATE ISOMERASE"/>
    <property type="match status" value="1"/>
</dbReference>
<evidence type="ECO:0000256" key="5">
    <source>
        <dbReference type="ARBA" id="ARBA00023235"/>
    </source>
</evidence>
<dbReference type="HAMAP" id="MF_00147_B">
    <property type="entry name" value="TIM_B"/>
    <property type="match status" value="1"/>
</dbReference>
<evidence type="ECO:0000256" key="1">
    <source>
        <dbReference type="ARBA" id="ARBA00007422"/>
    </source>
</evidence>
<dbReference type="NCBIfam" id="TIGR00419">
    <property type="entry name" value="tim"/>
    <property type="match status" value="1"/>
</dbReference>
<comment type="function">
    <text evidence="6">Involved in the gluconeogenesis. Catalyzes stereospecifically the conversion of dihydroxyacetone phosphate (DHAP) to D-glyceraldehyde-3-phosphate (G3P).</text>
</comment>
<comment type="catalytic activity">
    <reaction evidence="6 7">
        <text>D-glyceraldehyde 3-phosphate = dihydroxyacetone phosphate</text>
        <dbReference type="Rhea" id="RHEA:18585"/>
        <dbReference type="ChEBI" id="CHEBI:57642"/>
        <dbReference type="ChEBI" id="CHEBI:59776"/>
        <dbReference type="EC" id="5.3.1.1"/>
    </reaction>
</comment>
<feature type="active site" description="Proton acceptor" evidence="6">
    <location>
        <position position="167"/>
    </location>
</feature>
<dbReference type="Proteomes" id="UP000178109">
    <property type="component" value="Unassembled WGS sequence"/>
</dbReference>
<dbReference type="GO" id="GO:0019563">
    <property type="term" value="P:glycerol catabolic process"/>
    <property type="evidence" value="ECO:0007669"/>
    <property type="project" value="TreeGrafter"/>
</dbReference>
<dbReference type="STRING" id="1798553.A3H70_05445"/>
<reference evidence="8 9" key="1">
    <citation type="journal article" date="2016" name="Nat. Commun.">
        <title>Thousands of microbial genomes shed light on interconnected biogeochemical processes in an aquifer system.</title>
        <authorList>
            <person name="Anantharaman K."/>
            <person name="Brown C.T."/>
            <person name="Hug L.A."/>
            <person name="Sharon I."/>
            <person name="Castelle C.J."/>
            <person name="Probst A.J."/>
            <person name="Thomas B.C."/>
            <person name="Singh A."/>
            <person name="Wilkins M.J."/>
            <person name="Karaoz U."/>
            <person name="Brodie E.L."/>
            <person name="Williams K.H."/>
            <person name="Hubbard S.S."/>
            <person name="Banfield J.F."/>
        </authorList>
    </citation>
    <scope>NUCLEOTIDE SEQUENCE [LARGE SCALE GENOMIC DNA]</scope>
</reference>
<evidence type="ECO:0000256" key="7">
    <source>
        <dbReference type="RuleBase" id="RU363013"/>
    </source>
</evidence>
<dbReference type="InterPro" id="IPR035990">
    <property type="entry name" value="TIM_sf"/>
</dbReference>
<evidence type="ECO:0000256" key="6">
    <source>
        <dbReference type="HAMAP-Rule" id="MF_00147"/>
    </source>
</evidence>
<dbReference type="AlphaFoldDB" id="A0A1G2BV73"/>
<comment type="pathway">
    <text evidence="6 7">Carbohydrate degradation; glycolysis; D-glyceraldehyde 3-phosphate from glycerone phosphate: step 1/1.</text>
</comment>
<dbReference type="PROSITE" id="PS51440">
    <property type="entry name" value="TIM_2"/>
    <property type="match status" value="1"/>
</dbReference>
<feature type="active site" description="Electrophile" evidence="6">
    <location>
        <position position="95"/>
    </location>
</feature>
<feature type="binding site" evidence="6">
    <location>
        <position position="214"/>
    </location>
    <ligand>
        <name>substrate</name>
    </ligand>
</feature>
<dbReference type="UniPathway" id="UPA00109">
    <property type="reaction ID" value="UER00189"/>
</dbReference>
<evidence type="ECO:0000313" key="9">
    <source>
        <dbReference type="Proteomes" id="UP000178109"/>
    </source>
</evidence>
<comment type="subunit">
    <text evidence="6 7">Homodimer.</text>
</comment>
<feature type="binding site" evidence="6">
    <location>
        <begin position="235"/>
        <end position="236"/>
    </location>
    <ligand>
        <name>substrate</name>
    </ligand>
</feature>
<dbReference type="GO" id="GO:0006094">
    <property type="term" value="P:gluconeogenesis"/>
    <property type="evidence" value="ECO:0007669"/>
    <property type="project" value="UniProtKB-UniRule"/>
</dbReference>
<feature type="binding site" evidence="6">
    <location>
        <begin position="9"/>
        <end position="11"/>
    </location>
    <ligand>
        <name>substrate</name>
    </ligand>
</feature>
<accession>A0A1G2BV73</accession>
<keyword evidence="3 6" id="KW-0963">Cytoplasm</keyword>
<gene>
    <name evidence="6" type="primary">tpiA</name>
    <name evidence="8" type="ORF">A3H70_05445</name>
</gene>
<feature type="binding site" evidence="6">
    <location>
        <position position="173"/>
    </location>
    <ligand>
        <name>substrate</name>
    </ligand>
</feature>
<comment type="pathway">
    <text evidence="6 7">Carbohydrate biosynthesis; gluconeogenesis.</text>
</comment>
<comment type="similarity">
    <text evidence="1 6 7">Belongs to the triosephosphate isomerase family.</text>
</comment>
<keyword evidence="2 6" id="KW-0312">Gluconeogenesis</keyword>
<keyword evidence="5 6" id="KW-0413">Isomerase</keyword>
<evidence type="ECO:0000256" key="2">
    <source>
        <dbReference type="ARBA" id="ARBA00022432"/>
    </source>
</evidence>
<comment type="subcellular location">
    <subcellularLocation>
        <location evidence="6 7">Cytoplasm</location>
    </subcellularLocation>
</comment>
<dbReference type="UniPathway" id="UPA00138"/>
<dbReference type="GO" id="GO:0006096">
    <property type="term" value="P:glycolytic process"/>
    <property type="evidence" value="ECO:0007669"/>
    <property type="project" value="UniProtKB-UniRule"/>
</dbReference>
<dbReference type="PANTHER" id="PTHR21139:SF42">
    <property type="entry name" value="TRIOSEPHOSPHATE ISOMERASE"/>
    <property type="match status" value="1"/>
</dbReference>
<keyword evidence="4 6" id="KW-0324">Glycolysis</keyword>